<organism evidence="2 3">
    <name type="scientific">Serendipita indica (strain DSM 11827)</name>
    <name type="common">Root endophyte fungus</name>
    <name type="synonym">Piriformospora indica</name>
    <dbReference type="NCBI Taxonomy" id="1109443"/>
    <lineage>
        <taxon>Eukaryota</taxon>
        <taxon>Fungi</taxon>
        <taxon>Dikarya</taxon>
        <taxon>Basidiomycota</taxon>
        <taxon>Agaricomycotina</taxon>
        <taxon>Agaricomycetes</taxon>
        <taxon>Sebacinales</taxon>
        <taxon>Serendipitaceae</taxon>
        <taxon>Serendipita</taxon>
    </lineage>
</organism>
<dbReference type="EMBL" id="CAFZ01000400">
    <property type="protein sequence ID" value="CCA75120.1"/>
    <property type="molecule type" value="Genomic_DNA"/>
</dbReference>
<accession>G4TUX7</accession>
<dbReference type="InterPro" id="IPR019711">
    <property type="entry name" value="ATP_synth_F0_suH"/>
</dbReference>
<dbReference type="Pfam" id="PF10775">
    <property type="entry name" value="ATP_sub_h"/>
    <property type="match status" value="1"/>
</dbReference>
<evidence type="ECO:0000313" key="3">
    <source>
        <dbReference type="Proteomes" id="UP000007148"/>
    </source>
</evidence>
<protein>
    <submittedName>
        <fullName evidence="2">Related to CIPB-Lentinula edodes</fullName>
    </submittedName>
</protein>
<keyword evidence="3" id="KW-1185">Reference proteome</keyword>
<gene>
    <name evidence="2" type="ORF">PIIN_09104</name>
</gene>
<dbReference type="GO" id="GO:0046933">
    <property type="term" value="F:proton-transporting ATP synthase activity, rotational mechanism"/>
    <property type="evidence" value="ECO:0007669"/>
    <property type="project" value="TreeGrafter"/>
</dbReference>
<dbReference type="PANTHER" id="PTHR28207:SF1">
    <property type="entry name" value="ATP SYNTHASE SUBUNIT H, MITOCHONDRIAL"/>
    <property type="match status" value="1"/>
</dbReference>
<feature type="region of interest" description="Disordered" evidence="1">
    <location>
        <begin position="85"/>
        <end position="115"/>
    </location>
</feature>
<dbReference type="HOGENOM" id="CLU_122989_2_0_1"/>
<dbReference type="AlphaFoldDB" id="G4TUX7"/>
<sequence>MRLLVQSVSSLTVRTGRVQAQRCIATSSALRKDLVQDMYLKELKAYQPAPKAKDAHVGAVREFKAPAVPEAPSLPGDVAAELSAYDASEPTLAPKSGAPAATSTTEGHGKADGKLTGPALLKFLEQDLPKEEHHHH</sequence>
<dbReference type="FunCoup" id="G4TUX7">
    <property type="interactions" value="53"/>
</dbReference>
<evidence type="ECO:0000256" key="1">
    <source>
        <dbReference type="SAM" id="MobiDB-lite"/>
    </source>
</evidence>
<dbReference type="eggNOG" id="ENOG502S9H2">
    <property type="taxonomic scope" value="Eukaryota"/>
</dbReference>
<dbReference type="Proteomes" id="UP000007148">
    <property type="component" value="Unassembled WGS sequence"/>
</dbReference>
<dbReference type="PANTHER" id="PTHR28207">
    <property type="entry name" value="ATP SYNTHASE SUBUNIT H, MITOCHONDRIAL"/>
    <property type="match status" value="1"/>
</dbReference>
<dbReference type="InParanoid" id="G4TUX7"/>
<evidence type="ECO:0000313" key="2">
    <source>
        <dbReference type="EMBL" id="CCA75120.1"/>
    </source>
</evidence>
<reference evidence="2 3" key="1">
    <citation type="journal article" date="2011" name="PLoS Pathog.">
        <title>Endophytic Life Strategies Decoded by Genome and Transcriptome Analyses of the Mutualistic Root Symbiont Piriformospora indica.</title>
        <authorList>
            <person name="Zuccaro A."/>
            <person name="Lahrmann U."/>
            <person name="Guldener U."/>
            <person name="Langen G."/>
            <person name="Pfiffi S."/>
            <person name="Biedenkopf D."/>
            <person name="Wong P."/>
            <person name="Samans B."/>
            <person name="Grimm C."/>
            <person name="Basiewicz M."/>
            <person name="Murat C."/>
            <person name="Martin F."/>
            <person name="Kogel K.H."/>
        </authorList>
    </citation>
    <scope>NUCLEOTIDE SEQUENCE [LARGE SCALE GENOMIC DNA]</scope>
    <source>
        <strain evidence="2 3">DSM 11827</strain>
    </source>
</reference>
<name>G4TUX7_SERID</name>
<dbReference type="STRING" id="1109443.G4TUX7"/>
<proteinExistence type="predicted"/>
<comment type="caution">
    <text evidence="2">The sequence shown here is derived from an EMBL/GenBank/DDBJ whole genome shotgun (WGS) entry which is preliminary data.</text>
</comment>
<dbReference type="OrthoDB" id="274752at2759"/>